<accession>A0ABN7XDQ1</accession>
<reference evidence="1 2" key="1">
    <citation type="submission" date="2021-06" db="EMBL/GenBank/DDBJ databases">
        <authorList>
            <person name="Kallberg Y."/>
            <person name="Tangrot J."/>
            <person name="Rosling A."/>
        </authorList>
    </citation>
    <scope>NUCLEOTIDE SEQUENCE [LARGE SCALE GENOMIC DNA]</scope>
    <source>
        <strain evidence="1 2">120-4 pot B 10/14</strain>
    </source>
</reference>
<protein>
    <submittedName>
        <fullName evidence="1">15584_t:CDS:1</fullName>
    </submittedName>
</protein>
<comment type="caution">
    <text evidence="1">The sequence shown here is derived from an EMBL/GenBank/DDBJ whole genome shotgun (WGS) entry which is preliminary data.</text>
</comment>
<feature type="non-terminal residue" evidence="1">
    <location>
        <position position="1"/>
    </location>
</feature>
<name>A0ABN7XDQ1_GIGMA</name>
<evidence type="ECO:0000313" key="2">
    <source>
        <dbReference type="Proteomes" id="UP000789901"/>
    </source>
</evidence>
<keyword evidence="2" id="KW-1185">Reference proteome</keyword>
<proteinExistence type="predicted"/>
<sequence>VNEGVKYIIPECVMSIDPISNQFFDFVDAIMLGQYDNREVKVFIRREKSEGYGDLKMLEVLGFMQVKFCLVPNINLDTSDSTQDGPNAFSILM</sequence>
<gene>
    <name evidence="1" type="ORF">GMARGA_LOCUS41344</name>
</gene>
<feature type="non-terminal residue" evidence="1">
    <location>
        <position position="93"/>
    </location>
</feature>
<organism evidence="1 2">
    <name type="scientific">Gigaspora margarita</name>
    <dbReference type="NCBI Taxonomy" id="4874"/>
    <lineage>
        <taxon>Eukaryota</taxon>
        <taxon>Fungi</taxon>
        <taxon>Fungi incertae sedis</taxon>
        <taxon>Mucoromycota</taxon>
        <taxon>Glomeromycotina</taxon>
        <taxon>Glomeromycetes</taxon>
        <taxon>Diversisporales</taxon>
        <taxon>Gigasporaceae</taxon>
        <taxon>Gigaspora</taxon>
    </lineage>
</organism>
<evidence type="ECO:0000313" key="1">
    <source>
        <dbReference type="EMBL" id="CAG8852523.1"/>
    </source>
</evidence>
<dbReference type="Proteomes" id="UP000789901">
    <property type="component" value="Unassembled WGS sequence"/>
</dbReference>
<dbReference type="EMBL" id="CAJVQB010112941">
    <property type="protein sequence ID" value="CAG8852523.1"/>
    <property type="molecule type" value="Genomic_DNA"/>
</dbReference>